<gene>
    <name evidence="5" type="ORF">CONCODRAFT_80325</name>
</gene>
<feature type="compositionally biased region" description="Polar residues" evidence="4">
    <location>
        <begin position="165"/>
        <end position="175"/>
    </location>
</feature>
<name>A0A137NWJ2_CONC2</name>
<accession>A0A137NWJ2</accession>
<dbReference type="PANTHER" id="PTHR24173:SF74">
    <property type="entry name" value="ANKYRIN REPEAT DOMAIN-CONTAINING PROTEIN 16"/>
    <property type="match status" value="1"/>
</dbReference>
<proteinExistence type="predicted"/>
<dbReference type="EMBL" id="KQ964671">
    <property type="protein sequence ID" value="KXN66984.1"/>
    <property type="molecule type" value="Genomic_DNA"/>
</dbReference>
<feature type="repeat" description="ANK" evidence="3">
    <location>
        <begin position="74"/>
        <end position="106"/>
    </location>
</feature>
<evidence type="ECO:0000256" key="3">
    <source>
        <dbReference type="PROSITE-ProRule" id="PRU00023"/>
    </source>
</evidence>
<evidence type="ECO:0000313" key="6">
    <source>
        <dbReference type="Proteomes" id="UP000070444"/>
    </source>
</evidence>
<feature type="non-terminal residue" evidence="5">
    <location>
        <position position="188"/>
    </location>
</feature>
<dbReference type="Proteomes" id="UP000070444">
    <property type="component" value="Unassembled WGS sequence"/>
</dbReference>
<dbReference type="PROSITE" id="PS50297">
    <property type="entry name" value="ANK_REP_REGION"/>
    <property type="match status" value="1"/>
</dbReference>
<evidence type="ECO:0000256" key="1">
    <source>
        <dbReference type="ARBA" id="ARBA00022737"/>
    </source>
</evidence>
<dbReference type="Pfam" id="PF12796">
    <property type="entry name" value="Ank_2"/>
    <property type="match status" value="1"/>
</dbReference>
<dbReference type="SUPFAM" id="SSF48403">
    <property type="entry name" value="Ankyrin repeat"/>
    <property type="match status" value="1"/>
</dbReference>
<dbReference type="PANTHER" id="PTHR24173">
    <property type="entry name" value="ANKYRIN REPEAT CONTAINING"/>
    <property type="match status" value="1"/>
</dbReference>
<dbReference type="SMART" id="SM00248">
    <property type="entry name" value="ANK"/>
    <property type="match status" value="2"/>
</dbReference>
<dbReference type="AlphaFoldDB" id="A0A137NWJ2"/>
<reference evidence="5 6" key="1">
    <citation type="journal article" date="2015" name="Genome Biol. Evol.">
        <title>Phylogenomic analyses indicate that early fungi evolved digesting cell walls of algal ancestors of land plants.</title>
        <authorList>
            <person name="Chang Y."/>
            <person name="Wang S."/>
            <person name="Sekimoto S."/>
            <person name="Aerts A.L."/>
            <person name="Choi C."/>
            <person name="Clum A."/>
            <person name="LaButti K.M."/>
            <person name="Lindquist E.A."/>
            <person name="Yee Ngan C."/>
            <person name="Ohm R.A."/>
            <person name="Salamov A.A."/>
            <person name="Grigoriev I.V."/>
            <person name="Spatafora J.W."/>
            <person name="Berbee M.L."/>
        </authorList>
    </citation>
    <scope>NUCLEOTIDE SEQUENCE [LARGE SCALE GENOMIC DNA]</scope>
    <source>
        <strain evidence="5 6">NRRL 28638</strain>
    </source>
</reference>
<protein>
    <submittedName>
        <fullName evidence="5">Ankyrin</fullName>
    </submittedName>
</protein>
<evidence type="ECO:0000256" key="4">
    <source>
        <dbReference type="SAM" id="MobiDB-lite"/>
    </source>
</evidence>
<dbReference type="STRING" id="796925.A0A137NWJ2"/>
<dbReference type="OrthoDB" id="539213at2759"/>
<evidence type="ECO:0000313" key="5">
    <source>
        <dbReference type="EMBL" id="KXN66984.1"/>
    </source>
</evidence>
<feature type="region of interest" description="Disordered" evidence="4">
    <location>
        <begin position="165"/>
        <end position="188"/>
    </location>
</feature>
<evidence type="ECO:0000256" key="2">
    <source>
        <dbReference type="ARBA" id="ARBA00023043"/>
    </source>
</evidence>
<keyword evidence="2 3" id="KW-0040">ANK repeat</keyword>
<keyword evidence="1" id="KW-0677">Repeat</keyword>
<dbReference type="PROSITE" id="PS50088">
    <property type="entry name" value="ANK_REPEAT"/>
    <property type="match status" value="1"/>
</dbReference>
<dbReference type="InterPro" id="IPR036770">
    <property type="entry name" value="Ankyrin_rpt-contain_sf"/>
</dbReference>
<organism evidence="5 6">
    <name type="scientific">Conidiobolus coronatus (strain ATCC 28846 / CBS 209.66 / NRRL 28638)</name>
    <name type="common">Delacroixia coronata</name>
    <dbReference type="NCBI Taxonomy" id="796925"/>
    <lineage>
        <taxon>Eukaryota</taxon>
        <taxon>Fungi</taxon>
        <taxon>Fungi incertae sedis</taxon>
        <taxon>Zoopagomycota</taxon>
        <taxon>Entomophthoromycotina</taxon>
        <taxon>Entomophthoromycetes</taxon>
        <taxon>Entomophthorales</taxon>
        <taxon>Ancylistaceae</taxon>
        <taxon>Conidiobolus</taxon>
    </lineage>
</organism>
<dbReference type="Gene3D" id="1.25.40.20">
    <property type="entry name" value="Ankyrin repeat-containing domain"/>
    <property type="match status" value="1"/>
</dbReference>
<keyword evidence="6" id="KW-1185">Reference proteome</keyword>
<dbReference type="InterPro" id="IPR002110">
    <property type="entry name" value="Ankyrin_rpt"/>
</dbReference>
<sequence>MEKATFPYLTKNRPSQLRIIQCILPKISEENLNKPLICLRGTTILCFACYLGKEDTVKLLLSDNRVNVDAFDCKGATALMYAVREGHHSIVKLLVQQGAKSDRTNLEGFSSLQYSRKSVLITMELECALIRHRINNASDQYEYIDYAQQLNRAVEAKLAKISQIDSEQSPQNQPRTLELIPGEDHLKL</sequence>